<dbReference type="EMBL" id="BAABWH010000007">
    <property type="protein sequence ID" value="GAA6146420.1"/>
    <property type="molecule type" value="Genomic_DNA"/>
</dbReference>
<gene>
    <name evidence="5" type="ORF">NBRC116585_25380</name>
</gene>
<feature type="chain" id="PRO_5045673371" evidence="3">
    <location>
        <begin position="22"/>
        <end position="325"/>
    </location>
</feature>
<sequence>MHRLFTFLLLTMASGCSLVFAETLTFALVAKSTSDPNFVLAWEACDRAAQRDGNRCELLGEAGVANAHLQAKAIEDALASQKYAALAVSVTQSEFVASALAQANIPVVTFDSPFNDTEFDAAPTYVGVNNYLFGRDLGMMAQWLRPHAGTLCIMSVEHDPNLQQRVEGIRRALSGDPERSSDLPLDSEQGWTEADRCPLLSAGSSADALTQLRGILQNIRPDVLISVGHWPVINERGFRTLLEENNLKTGTYGPGIIVGVGGITSSYRELLTEGLLSGIVSIDFDEIGAKTYQQMNAIVKGKPVEPSVYTNSIFIPPQARAHPDE</sequence>
<evidence type="ECO:0000256" key="3">
    <source>
        <dbReference type="SAM" id="SignalP"/>
    </source>
</evidence>
<evidence type="ECO:0000256" key="2">
    <source>
        <dbReference type="ARBA" id="ARBA00007639"/>
    </source>
</evidence>
<accession>A0ABQ0A200</accession>
<evidence type="ECO:0000313" key="5">
    <source>
        <dbReference type="EMBL" id="GAA6146420.1"/>
    </source>
</evidence>
<dbReference type="Proteomes" id="UP001481413">
    <property type="component" value="Unassembled WGS sequence"/>
</dbReference>
<comment type="caution">
    <text evidence="5">The sequence shown here is derived from an EMBL/GenBank/DDBJ whole genome shotgun (WGS) entry which is preliminary data.</text>
</comment>
<evidence type="ECO:0000313" key="6">
    <source>
        <dbReference type="Proteomes" id="UP001481413"/>
    </source>
</evidence>
<keyword evidence="3" id="KW-0732">Signal</keyword>
<feature type="signal peptide" evidence="3">
    <location>
        <begin position="1"/>
        <end position="21"/>
    </location>
</feature>
<protein>
    <submittedName>
        <fullName evidence="5">Sugar-binding protein</fullName>
    </submittedName>
</protein>
<dbReference type="InterPro" id="IPR025997">
    <property type="entry name" value="SBP_2_dom"/>
</dbReference>
<dbReference type="SUPFAM" id="SSF53822">
    <property type="entry name" value="Periplasmic binding protein-like I"/>
    <property type="match status" value="1"/>
</dbReference>
<dbReference type="InterPro" id="IPR028082">
    <property type="entry name" value="Peripla_BP_I"/>
</dbReference>
<dbReference type="PANTHER" id="PTHR30036">
    <property type="entry name" value="D-XYLOSE-BINDING PERIPLASMIC PROTEIN"/>
    <property type="match status" value="1"/>
</dbReference>
<proteinExistence type="inferred from homology"/>
<dbReference type="PANTHER" id="PTHR30036:SF7">
    <property type="entry name" value="ABC TRANSPORTER PERIPLASMIC-BINDING PROTEIN YPHF"/>
    <property type="match status" value="1"/>
</dbReference>
<evidence type="ECO:0000259" key="4">
    <source>
        <dbReference type="Pfam" id="PF13407"/>
    </source>
</evidence>
<dbReference type="RefSeq" id="WP_353295640.1">
    <property type="nucleotide sequence ID" value="NZ_BAABWH010000007.1"/>
</dbReference>
<name>A0ABQ0A200_9GAMM</name>
<comment type="similarity">
    <text evidence="2">Belongs to the bacterial solute-binding protein 2 family.</text>
</comment>
<dbReference type="InterPro" id="IPR050555">
    <property type="entry name" value="Bact_Solute-Bind_Prot2"/>
</dbReference>
<feature type="domain" description="Periplasmic binding protein" evidence="4">
    <location>
        <begin position="26"/>
        <end position="302"/>
    </location>
</feature>
<dbReference type="PROSITE" id="PS51257">
    <property type="entry name" value="PROKAR_LIPOPROTEIN"/>
    <property type="match status" value="1"/>
</dbReference>
<reference evidence="5 6" key="1">
    <citation type="submission" date="2024-04" db="EMBL/GenBank/DDBJ databases">
        <title>Draft genome sequence of Thalassolituus maritimus NBRC 116585.</title>
        <authorList>
            <person name="Miyakawa T."/>
            <person name="Kusuya Y."/>
            <person name="Miura T."/>
        </authorList>
    </citation>
    <scope>NUCLEOTIDE SEQUENCE [LARGE SCALE GENOMIC DNA]</scope>
    <source>
        <strain evidence="5 6">5NW40-0001</strain>
    </source>
</reference>
<comment type="subcellular location">
    <subcellularLocation>
        <location evidence="1">Periplasm</location>
    </subcellularLocation>
</comment>
<organism evidence="5 6">
    <name type="scientific">Thalassolituus maritimus</name>
    <dbReference type="NCBI Taxonomy" id="484498"/>
    <lineage>
        <taxon>Bacteria</taxon>
        <taxon>Pseudomonadati</taxon>
        <taxon>Pseudomonadota</taxon>
        <taxon>Gammaproteobacteria</taxon>
        <taxon>Oceanospirillales</taxon>
        <taxon>Oceanospirillaceae</taxon>
        <taxon>Thalassolituus</taxon>
    </lineage>
</organism>
<dbReference type="Gene3D" id="3.40.50.2300">
    <property type="match status" value="2"/>
</dbReference>
<dbReference type="Pfam" id="PF13407">
    <property type="entry name" value="Peripla_BP_4"/>
    <property type="match status" value="1"/>
</dbReference>
<keyword evidence="6" id="KW-1185">Reference proteome</keyword>
<evidence type="ECO:0000256" key="1">
    <source>
        <dbReference type="ARBA" id="ARBA00004418"/>
    </source>
</evidence>